<gene>
    <name evidence="4" type="ORF">C1H46_003190</name>
</gene>
<keyword evidence="1" id="KW-0677">Repeat</keyword>
<dbReference type="Pfam" id="PF23559">
    <property type="entry name" value="WHD_DRP"/>
    <property type="match status" value="1"/>
</dbReference>
<dbReference type="PANTHER" id="PTHR23155:SF1071">
    <property type="entry name" value="DISEASE RESISTANCE RPP13-LIKE PROTEIN 1"/>
    <property type="match status" value="1"/>
</dbReference>
<reference evidence="4 5" key="1">
    <citation type="journal article" date="2019" name="G3 (Bethesda)">
        <title>Sequencing of a Wild Apple (Malus baccata) Genome Unravels the Differences Between Cultivated and Wild Apple Species Regarding Disease Resistance and Cold Tolerance.</title>
        <authorList>
            <person name="Chen X."/>
        </authorList>
    </citation>
    <scope>NUCLEOTIDE SEQUENCE [LARGE SCALE GENOMIC DNA]</scope>
    <source>
        <strain evidence="5">cv. Shandingzi</strain>
        <tissue evidence="4">Leaves</tissue>
    </source>
</reference>
<protein>
    <recommendedName>
        <fullName evidence="3">Disease resistance protein winged helix domain-containing protein</fullName>
    </recommendedName>
</protein>
<dbReference type="Proteomes" id="UP000315295">
    <property type="component" value="Unassembled WGS sequence"/>
</dbReference>
<name>A0A540NJH0_MALBA</name>
<evidence type="ECO:0000313" key="4">
    <source>
        <dbReference type="EMBL" id="TQE11184.1"/>
    </source>
</evidence>
<dbReference type="InterPro" id="IPR042197">
    <property type="entry name" value="Apaf_helical"/>
</dbReference>
<keyword evidence="2" id="KW-0611">Plant defense</keyword>
<evidence type="ECO:0000256" key="2">
    <source>
        <dbReference type="ARBA" id="ARBA00022821"/>
    </source>
</evidence>
<dbReference type="AlphaFoldDB" id="A0A540NJH0"/>
<accession>A0A540NJH0</accession>
<dbReference type="FunFam" id="1.10.10.10:FF:000322">
    <property type="entry name" value="Probable disease resistance protein At1g63360"/>
    <property type="match status" value="1"/>
</dbReference>
<sequence length="293" mass="33846">MTHFNSCGVHGIKIIVATRHRSIASITGTLSTHDLRGISEDDSWLLFAKHAFTEDSVITAHPYLEVIGRKIVNKCQGLPLAIKSLRGLLHSVLNRREWEKIWKSDLWELPNYEVLPALRLSYQYLPPHLKRCFAYCAIFPKGYNFKRSTLISWWMAEDLLQPHGKEAMEDVGSDYFDILGSGSFFQHSVDELGRLCFTMHDLMNDLAKFVAGEFCLRLEENRPPNKNLRKTRHFAFMEFGGHDIQKFEALDEAKHLHTFLQLEKGYKDCNKLVLNYTLVDLLPNLPCLRVLKL</sequence>
<dbReference type="InterPro" id="IPR058922">
    <property type="entry name" value="WHD_DRP"/>
</dbReference>
<dbReference type="SUPFAM" id="SSF52540">
    <property type="entry name" value="P-loop containing nucleoside triphosphate hydrolases"/>
    <property type="match status" value="1"/>
</dbReference>
<feature type="domain" description="Disease resistance protein winged helix" evidence="3">
    <location>
        <begin position="138"/>
        <end position="207"/>
    </location>
</feature>
<dbReference type="InterPro" id="IPR044974">
    <property type="entry name" value="Disease_R_plants"/>
</dbReference>
<dbReference type="GO" id="GO:0043531">
    <property type="term" value="F:ADP binding"/>
    <property type="evidence" value="ECO:0007669"/>
    <property type="project" value="InterPro"/>
</dbReference>
<dbReference type="Gene3D" id="1.10.10.10">
    <property type="entry name" value="Winged helix-like DNA-binding domain superfamily/Winged helix DNA-binding domain"/>
    <property type="match status" value="1"/>
</dbReference>
<proteinExistence type="predicted"/>
<dbReference type="InterPro" id="IPR036388">
    <property type="entry name" value="WH-like_DNA-bd_sf"/>
</dbReference>
<evidence type="ECO:0000256" key="1">
    <source>
        <dbReference type="ARBA" id="ARBA00022737"/>
    </source>
</evidence>
<dbReference type="GO" id="GO:0098542">
    <property type="term" value="P:defense response to other organism"/>
    <property type="evidence" value="ECO:0007669"/>
    <property type="project" value="TreeGrafter"/>
</dbReference>
<evidence type="ECO:0000259" key="3">
    <source>
        <dbReference type="Pfam" id="PF23559"/>
    </source>
</evidence>
<organism evidence="4 5">
    <name type="scientific">Malus baccata</name>
    <name type="common">Siberian crab apple</name>
    <name type="synonym">Pyrus baccata</name>
    <dbReference type="NCBI Taxonomy" id="106549"/>
    <lineage>
        <taxon>Eukaryota</taxon>
        <taxon>Viridiplantae</taxon>
        <taxon>Streptophyta</taxon>
        <taxon>Embryophyta</taxon>
        <taxon>Tracheophyta</taxon>
        <taxon>Spermatophyta</taxon>
        <taxon>Magnoliopsida</taxon>
        <taxon>eudicotyledons</taxon>
        <taxon>Gunneridae</taxon>
        <taxon>Pentapetalae</taxon>
        <taxon>rosids</taxon>
        <taxon>fabids</taxon>
        <taxon>Rosales</taxon>
        <taxon>Rosaceae</taxon>
        <taxon>Amygdaloideae</taxon>
        <taxon>Maleae</taxon>
        <taxon>Malus</taxon>
    </lineage>
</organism>
<comment type="caution">
    <text evidence="4">The sequence shown here is derived from an EMBL/GenBank/DDBJ whole genome shotgun (WGS) entry which is preliminary data.</text>
</comment>
<dbReference type="InterPro" id="IPR027417">
    <property type="entry name" value="P-loop_NTPase"/>
</dbReference>
<dbReference type="EMBL" id="VIEB01000032">
    <property type="protein sequence ID" value="TQE11184.1"/>
    <property type="molecule type" value="Genomic_DNA"/>
</dbReference>
<dbReference type="STRING" id="106549.A0A540NJH0"/>
<dbReference type="Gene3D" id="1.10.8.430">
    <property type="entry name" value="Helical domain of apoptotic protease-activating factors"/>
    <property type="match status" value="1"/>
</dbReference>
<dbReference type="PANTHER" id="PTHR23155">
    <property type="entry name" value="DISEASE RESISTANCE PROTEIN RP"/>
    <property type="match status" value="1"/>
</dbReference>
<keyword evidence="5" id="KW-1185">Reference proteome</keyword>
<evidence type="ECO:0000313" key="5">
    <source>
        <dbReference type="Proteomes" id="UP000315295"/>
    </source>
</evidence>